<feature type="compositionally biased region" description="Basic and acidic residues" evidence="1">
    <location>
        <begin position="1"/>
        <end position="30"/>
    </location>
</feature>
<protein>
    <submittedName>
        <fullName evidence="2">Uncharacterized protein</fullName>
    </submittedName>
</protein>
<feature type="region of interest" description="Disordered" evidence="1">
    <location>
        <begin position="1"/>
        <end position="106"/>
    </location>
</feature>
<comment type="caution">
    <text evidence="2">The sequence shown here is derived from an EMBL/GenBank/DDBJ whole genome shotgun (WGS) entry which is preliminary data.</text>
</comment>
<reference evidence="2 3" key="1">
    <citation type="submission" date="2020-08" db="EMBL/GenBank/DDBJ databases">
        <title>Genomic Encyclopedia of Type Strains, Phase IV (KMG-IV): sequencing the most valuable type-strain genomes for metagenomic binning, comparative biology and taxonomic classification.</title>
        <authorList>
            <person name="Goeker M."/>
        </authorList>
    </citation>
    <scope>NUCLEOTIDE SEQUENCE [LARGE SCALE GENOMIC DNA]</scope>
    <source>
        <strain evidence="2 3">DSM 19512</strain>
    </source>
</reference>
<feature type="compositionally biased region" description="Basic and acidic residues" evidence="1">
    <location>
        <begin position="59"/>
        <end position="72"/>
    </location>
</feature>
<dbReference type="AlphaFoldDB" id="A0A7W6F1Z5"/>
<feature type="compositionally biased region" description="Gly residues" evidence="1">
    <location>
        <begin position="74"/>
        <end position="84"/>
    </location>
</feature>
<proteinExistence type="predicted"/>
<dbReference type="Proteomes" id="UP000538670">
    <property type="component" value="Unassembled WGS sequence"/>
</dbReference>
<name>A0A7W6F1Z5_9SPHN</name>
<accession>A0A7W6F1Z5</accession>
<evidence type="ECO:0000256" key="1">
    <source>
        <dbReference type="SAM" id="MobiDB-lite"/>
    </source>
</evidence>
<evidence type="ECO:0000313" key="2">
    <source>
        <dbReference type="EMBL" id="MBB3878262.1"/>
    </source>
</evidence>
<evidence type="ECO:0000313" key="3">
    <source>
        <dbReference type="Proteomes" id="UP000538670"/>
    </source>
</evidence>
<organism evidence="2 3">
    <name type="scientific">Sphingomonas pseudosanguinis</name>
    <dbReference type="NCBI Taxonomy" id="413712"/>
    <lineage>
        <taxon>Bacteria</taxon>
        <taxon>Pseudomonadati</taxon>
        <taxon>Pseudomonadota</taxon>
        <taxon>Alphaproteobacteria</taxon>
        <taxon>Sphingomonadales</taxon>
        <taxon>Sphingomonadaceae</taxon>
        <taxon>Sphingomonas</taxon>
    </lineage>
</organism>
<keyword evidence="3" id="KW-1185">Reference proteome</keyword>
<feature type="compositionally biased region" description="Pro residues" evidence="1">
    <location>
        <begin position="95"/>
        <end position="106"/>
    </location>
</feature>
<dbReference type="EMBL" id="JACIDH010000001">
    <property type="protein sequence ID" value="MBB3878262.1"/>
    <property type="molecule type" value="Genomic_DNA"/>
</dbReference>
<sequence>MSEVEKRPSQPFDRDKGYSGQGYHRDDEAALGRAEPAGSVTTKPSVDSGGNAEASLPDDNGKRASVDPKTGEVHGSGAGAGGGNRGDEIDEVDPATPPGVGPRPVN</sequence>
<dbReference type="RefSeq" id="WP_183950448.1">
    <property type="nucleotide sequence ID" value="NZ_JACIDH010000001.1"/>
</dbReference>
<gene>
    <name evidence="2" type="ORF">GGR48_000665</name>
</gene>